<dbReference type="InterPro" id="IPR023574">
    <property type="entry name" value="Ribosomal_uL4_dom_sf"/>
</dbReference>
<keyword evidence="2 6" id="KW-0689">Ribosomal protein</keyword>
<keyword evidence="3" id="KW-0687">Ribonucleoprotein</keyword>
<evidence type="ECO:0000256" key="2">
    <source>
        <dbReference type="ARBA" id="ARBA00022980"/>
    </source>
</evidence>
<dbReference type="PANTHER" id="PTHR10746">
    <property type="entry name" value="50S RIBOSOMAL PROTEIN L4"/>
    <property type="match status" value="1"/>
</dbReference>
<sequence length="216" mass="23744">MSKANVYSAKGIKKGFYSLPAIFGEKENLPLLAQAVRVYEDRKHLGLAKAKTRAEIERTKKKWYRQKGTGGARHGARSAPIFVGGGVAHGPKGVKRTLTLPTEMKRKALAVALSLKAKEGEVVLVDGIGTLKKTKDGQNLIDKIVKNEFKDKKVTRLTFVVSDETWGVARLLANIKNTLVVPFGSLNAYSVFFGGRKKSKAGQRRPLHLLGKPFFD</sequence>
<evidence type="ECO:0000256" key="5">
    <source>
        <dbReference type="ARBA" id="ARBA00035462"/>
    </source>
</evidence>
<comment type="caution">
    <text evidence="6">The sequence shown here is derived from an EMBL/GenBank/DDBJ whole genome shotgun (WGS) entry which is preliminary data.</text>
</comment>
<dbReference type="SUPFAM" id="SSF52166">
    <property type="entry name" value="Ribosomal protein L4"/>
    <property type="match status" value="1"/>
</dbReference>
<evidence type="ECO:0000256" key="1">
    <source>
        <dbReference type="ARBA" id="ARBA00010528"/>
    </source>
</evidence>
<dbReference type="PATRIC" id="fig|1618413.3.peg.344"/>
<dbReference type="GO" id="GO:0006412">
    <property type="term" value="P:translation"/>
    <property type="evidence" value="ECO:0007669"/>
    <property type="project" value="InterPro"/>
</dbReference>
<dbReference type="Gene3D" id="3.40.1370.10">
    <property type="match status" value="1"/>
</dbReference>
<evidence type="ECO:0000256" key="4">
    <source>
        <dbReference type="ARBA" id="ARBA00035244"/>
    </source>
</evidence>
<dbReference type="InterPro" id="IPR002136">
    <property type="entry name" value="Ribosomal_uL4"/>
</dbReference>
<protein>
    <recommendedName>
        <fullName evidence="4">Large ribosomal subunit protein uL4</fullName>
    </recommendedName>
    <alternativeName>
        <fullName evidence="5">50S ribosomal protein L4</fullName>
    </alternativeName>
</protein>
<dbReference type="GO" id="GO:1990904">
    <property type="term" value="C:ribonucleoprotein complex"/>
    <property type="evidence" value="ECO:0007669"/>
    <property type="project" value="UniProtKB-KW"/>
</dbReference>
<reference evidence="6 7" key="1">
    <citation type="journal article" date="2015" name="Nature">
        <title>rRNA introns, odd ribosomes, and small enigmatic genomes across a large radiation of phyla.</title>
        <authorList>
            <person name="Brown C.T."/>
            <person name="Hug L.A."/>
            <person name="Thomas B.C."/>
            <person name="Sharon I."/>
            <person name="Castelle C.J."/>
            <person name="Singh A."/>
            <person name="Wilkins M.J."/>
            <person name="Williams K.H."/>
            <person name="Banfield J.F."/>
        </authorList>
    </citation>
    <scope>NUCLEOTIDE SEQUENCE [LARGE SCALE GENOMIC DNA]</scope>
</reference>
<evidence type="ECO:0000313" key="7">
    <source>
        <dbReference type="Proteomes" id="UP000033901"/>
    </source>
</evidence>
<dbReference type="PANTHER" id="PTHR10746:SF6">
    <property type="entry name" value="LARGE RIBOSOMAL SUBUNIT PROTEIN UL4M"/>
    <property type="match status" value="1"/>
</dbReference>
<dbReference type="AlphaFoldDB" id="A0A0G1J588"/>
<dbReference type="EMBL" id="LCIZ01000026">
    <property type="protein sequence ID" value="KKT66450.1"/>
    <property type="molecule type" value="Genomic_DNA"/>
</dbReference>
<organism evidence="6 7">
    <name type="scientific">Candidatus Curtissbacteria bacterium GW2011_GWC1_44_33</name>
    <dbReference type="NCBI Taxonomy" id="1618413"/>
    <lineage>
        <taxon>Bacteria</taxon>
        <taxon>Candidatus Curtissiibacteriota</taxon>
    </lineage>
</organism>
<proteinExistence type="inferred from homology"/>
<dbReference type="GO" id="GO:0003735">
    <property type="term" value="F:structural constituent of ribosome"/>
    <property type="evidence" value="ECO:0007669"/>
    <property type="project" value="InterPro"/>
</dbReference>
<gene>
    <name evidence="6" type="ORF">UW61_C0026G0002</name>
</gene>
<accession>A0A0G1J588</accession>
<dbReference type="InterPro" id="IPR013005">
    <property type="entry name" value="Ribosomal_uL4-like"/>
</dbReference>
<evidence type="ECO:0000256" key="3">
    <source>
        <dbReference type="ARBA" id="ARBA00023274"/>
    </source>
</evidence>
<dbReference type="Proteomes" id="UP000033901">
    <property type="component" value="Unassembled WGS sequence"/>
</dbReference>
<evidence type="ECO:0000313" key="6">
    <source>
        <dbReference type="EMBL" id="KKT66450.1"/>
    </source>
</evidence>
<dbReference type="GO" id="GO:0005840">
    <property type="term" value="C:ribosome"/>
    <property type="evidence" value="ECO:0007669"/>
    <property type="project" value="UniProtKB-KW"/>
</dbReference>
<comment type="similarity">
    <text evidence="1">Belongs to the universal ribosomal protein uL4 family.</text>
</comment>
<name>A0A0G1J588_9BACT</name>
<dbReference type="Pfam" id="PF00573">
    <property type="entry name" value="Ribosomal_L4"/>
    <property type="match status" value="1"/>
</dbReference>